<evidence type="ECO:0000313" key="2">
    <source>
        <dbReference type="Proteomes" id="UP001291623"/>
    </source>
</evidence>
<comment type="caution">
    <text evidence="1">The sequence shown here is derived from an EMBL/GenBank/DDBJ whole genome shotgun (WGS) entry which is preliminary data.</text>
</comment>
<dbReference type="EMBL" id="JAVYJV010000023">
    <property type="protein sequence ID" value="KAK4339019.1"/>
    <property type="molecule type" value="Genomic_DNA"/>
</dbReference>
<proteinExistence type="predicted"/>
<sequence>MENLQTTYEFKVWTNDFIIPKEINLKSIINNKPSTTSLVLIELRVQEFLLLEKGHSIVEEPRGPFAVISFCLLRNAVIHDDAAGDSLCEILSSPPSASYCSRH</sequence>
<dbReference type="Proteomes" id="UP001291623">
    <property type="component" value="Unassembled WGS sequence"/>
</dbReference>
<protein>
    <submittedName>
        <fullName evidence="1">Uncharacterized protein</fullName>
    </submittedName>
</protein>
<evidence type="ECO:0000313" key="1">
    <source>
        <dbReference type="EMBL" id="KAK4339019.1"/>
    </source>
</evidence>
<accession>A0AAE1QTL0</accession>
<dbReference type="AlphaFoldDB" id="A0AAE1QTL0"/>
<keyword evidence="2" id="KW-1185">Reference proteome</keyword>
<gene>
    <name evidence="1" type="ORF">RND71_040481</name>
</gene>
<organism evidence="1 2">
    <name type="scientific">Anisodus tanguticus</name>
    <dbReference type="NCBI Taxonomy" id="243964"/>
    <lineage>
        <taxon>Eukaryota</taxon>
        <taxon>Viridiplantae</taxon>
        <taxon>Streptophyta</taxon>
        <taxon>Embryophyta</taxon>
        <taxon>Tracheophyta</taxon>
        <taxon>Spermatophyta</taxon>
        <taxon>Magnoliopsida</taxon>
        <taxon>eudicotyledons</taxon>
        <taxon>Gunneridae</taxon>
        <taxon>Pentapetalae</taxon>
        <taxon>asterids</taxon>
        <taxon>lamiids</taxon>
        <taxon>Solanales</taxon>
        <taxon>Solanaceae</taxon>
        <taxon>Solanoideae</taxon>
        <taxon>Hyoscyameae</taxon>
        <taxon>Anisodus</taxon>
    </lineage>
</organism>
<name>A0AAE1QTL0_9SOLA</name>
<reference evidence="1" key="1">
    <citation type="submission" date="2023-12" db="EMBL/GenBank/DDBJ databases">
        <title>Genome assembly of Anisodus tanguticus.</title>
        <authorList>
            <person name="Wang Y.-J."/>
        </authorList>
    </citation>
    <scope>NUCLEOTIDE SEQUENCE</scope>
    <source>
        <strain evidence="1">KB-2021</strain>
        <tissue evidence="1">Leaf</tissue>
    </source>
</reference>